<dbReference type="PROSITE" id="PS00143">
    <property type="entry name" value="INSULINASE"/>
    <property type="match status" value="1"/>
</dbReference>
<dbReference type="Pfam" id="PF00675">
    <property type="entry name" value="Peptidase_M16"/>
    <property type="match status" value="1"/>
</dbReference>
<dbReference type="SUPFAM" id="SSF63411">
    <property type="entry name" value="LuxS/MPP-like metallohydrolase"/>
    <property type="match status" value="2"/>
</dbReference>
<name>A0A3B0SRN0_9ZZZZ</name>
<reference evidence="4" key="1">
    <citation type="submission" date="2018-06" db="EMBL/GenBank/DDBJ databases">
        <authorList>
            <person name="Zhirakovskaya E."/>
        </authorList>
    </citation>
    <scope>NUCLEOTIDE SEQUENCE</scope>
</reference>
<organism evidence="4">
    <name type="scientific">hydrothermal vent metagenome</name>
    <dbReference type="NCBI Taxonomy" id="652676"/>
    <lineage>
        <taxon>unclassified sequences</taxon>
        <taxon>metagenomes</taxon>
        <taxon>ecological metagenomes</taxon>
    </lineage>
</organism>
<dbReference type="Pfam" id="PF05193">
    <property type="entry name" value="Peptidase_M16_C"/>
    <property type="match status" value="1"/>
</dbReference>
<protein>
    <submittedName>
        <fullName evidence="4">Mitochondrial processing peptidase-like protein</fullName>
        <ecNumber evidence="4">3.4.24.64</ecNumber>
    </submittedName>
</protein>
<dbReference type="AlphaFoldDB" id="A0A3B0SRN0"/>
<dbReference type="PANTHER" id="PTHR11851:SF49">
    <property type="entry name" value="MITOCHONDRIAL-PROCESSING PEPTIDASE SUBUNIT ALPHA"/>
    <property type="match status" value="1"/>
</dbReference>
<proteinExistence type="inferred from homology"/>
<dbReference type="GO" id="GO:0006508">
    <property type="term" value="P:proteolysis"/>
    <property type="evidence" value="ECO:0007669"/>
    <property type="project" value="InterPro"/>
</dbReference>
<evidence type="ECO:0000259" key="2">
    <source>
        <dbReference type="Pfam" id="PF00675"/>
    </source>
</evidence>
<dbReference type="FunFam" id="3.30.830.10:FF:000008">
    <property type="entry name" value="Mitochondrial-processing peptidase subunit beta"/>
    <property type="match status" value="1"/>
</dbReference>
<evidence type="ECO:0000256" key="1">
    <source>
        <dbReference type="ARBA" id="ARBA00007261"/>
    </source>
</evidence>
<dbReference type="EMBL" id="UOEH01000668">
    <property type="protein sequence ID" value="VAW08515.1"/>
    <property type="molecule type" value="Genomic_DNA"/>
</dbReference>
<dbReference type="InterPro" id="IPR011249">
    <property type="entry name" value="Metalloenz_LuxS/M16"/>
</dbReference>
<dbReference type="GO" id="GO:0046872">
    <property type="term" value="F:metal ion binding"/>
    <property type="evidence" value="ECO:0007669"/>
    <property type="project" value="InterPro"/>
</dbReference>
<dbReference type="GO" id="GO:0004222">
    <property type="term" value="F:metalloendopeptidase activity"/>
    <property type="evidence" value="ECO:0007669"/>
    <property type="project" value="UniProtKB-EC"/>
</dbReference>
<dbReference type="InterPro" id="IPR001431">
    <property type="entry name" value="Pept_M16_Zn_BS"/>
</dbReference>
<dbReference type="InterPro" id="IPR050361">
    <property type="entry name" value="MPP/UQCRC_Complex"/>
</dbReference>
<dbReference type="InterPro" id="IPR007863">
    <property type="entry name" value="Peptidase_M16_C"/>
</dbReference>
<dbReference type="Gene3D" id="3.30.830.10">
    <property type="entry name" value="Metalloenzyme, LuxS/M16 peptidase-like"/>
    <property type="match status" value="2"/>
</dbReference>
<evidence type="ECO:0000313" key="4">
    <source>
        <dbReference type="EMBL" id="VAW08515.1"/>
    </source>
</evidence>
<dbReference type="EC" id="3.4.24.64" evidence="4"/>
<keyword evidence="4" id="KW-0378">Hydrolase</keyword>
<comment type="similarity">
    <text evidence="1">Belongs to the peptidase M16 family.</text>
</comment>
<gene>
    <name evidence="4" type="ORF">MNBD_ALPHA05-2101</name>
</gene>
<dbReference type="InterPro" id="IPR011765">
    <property type="entry name" value="Pept_M16_N"/>
</dbReference>
<dbReference type="PANTHER" id="PTHR11851">
    <property type="entry name" value="METALLOPROTEASE"/>
    <property type="match status" value="1"/>
</dbReference>
<accession>A0A3B0SRN0</accession>
<evidence type="ECO:0000259" key="3">
    <source>
        <dbReference type="Pfam" id="PF05193"/>
    </source>
</evidence>
<feature type="domain" description="Peptidase M16 N-terminal" evidence="2">
    <location>
        <begin position="13"/>
        <end position="159"/>
    </location>
</feature>
<sequence length="413" mass="44443">MSQLHSLKNGIRVIIDPMPSLETTALGVWAQAGSVDERDEEHGIAHLLEHMAFKGTKRRSARAIAEEIENVGGYLNAATSHQRTGYYVRLLKDDIALGVDIIADILQNPAFDEGELEKEKEVVVQEIGEAADMPDDVVFELLQEATWDGDPLSRAILGTPASVRAQNPQSLRGFMERCYRPETLIIAAAGKIDVDEFLPLVESQFADFGIEGQSPKRSAPAFKGGVRHDAREIEQTHLAVALPGVSSRDEDFFATRIFADALGGGMSSRLFQKIREERGLAYSVYAFADGYNDCGLIGAYVGADATQILEAAQLIRQEIEAMAAGASQIEIDRARAMLRSSLMMSLESPAARIESASGQMMAFGRVLAPEEITERLAAVTASDVERCAARALAGGASISLVGAGDASEVAAVF</sequence>
<feature type="domain" description="Peptidase M16 C-terminal" evidence="3">
    <location>
        <begin position="168"/>
        <end position="338"/>
    </location>
</feature>